<reference evidence="3 4" key="1">
    <citation type="journal article" date="2015" name="Genome Biol. Evol.">
        <title>Comparative Genomics of a Bacterivorous Green Alga Reveals Evolutionary Causalities and Consequences of Phago-Mixotrophic Mode of Nutrition.</title>
        <authorList>
            <person name="Burns J.A."/>
            <person name="Paasch A."/>
            <person name="Narechania A."/>
            <person name="Kim E."/>
        </authorList>
    </citation>
    <scope>NUCLEOTIDE SEQUENCE [LARGE SCALE GENOMIC DNA]</scope>
    <source>
        <strain evidence="3 4">PLY_AMNH</strain>
    </source>
</reference>
<gene>
    <name evidence="3" type="ORF">CYMTET_42312</name>
</gene>
<dbReference type="Pfam" id="PF13843">
    <property type="entry name" value="DDE_Tnp_1_7"/>
    <property type="match status" value="1"/>
</dbReference>
<feature type="transmembrane region" description="Helical" evidence="1">
    <location>
        <begin position="145"/>
        <end position="165"/>
    </location>
</feature>
<dbReference type="EMBL" id="LGRX02028301">
    <property type="protein sequence ID" value="KAK3248220.1"/>
    <property type="molecule type" value="Genomic_DNA"/>
</dbReference>
<feature type="domain" description="PiggyBac transposable element-derived protein" evidence="2">
    <location>
        <begin position="1"/>
        <end position="162"/>
    </location>
</feature>
<dbReference type="PANTHER" id="PTHR47272">
    <property type="entry name" value="DDE_TNP_1_7 DOMAIN-CONTAINING PROTEIN"/>
    <property type="match status" value="1"/>
</dbReference>
<evidence type="ECO:0000256" key="1">
    <source>
        <dbReference type="SAM" id="Phobius"/>
    </source>
</evidence>
<dbReference type="InterPro" id="IPR029526">
    <property type="entry name" value="PGBD"/>
</dbReference>
<evidence type="ECO:0000313" key="4">
    <source>
        <dbReference type="Proteomes" id="UP001190700"/>
    </source>
</evidence>
<keyword evidence="4" id="KW-1185">Reference proteome</keyword>
<evidence type="ECO:0000313" key="3">
    <source>
        <dbReference type="EMBL" id="KAK3248220.1"/>
    </source>
</evidence>
<proteinExistence type="predicted"/>
<name>A0AAE0C6B8_9CHLO</name>
<keyword evidence="1" id="KW-0472">Membrane</keyword>
<dbReference type="Proteomes" id="UP001190700">
    <property type="component" value="Unassembled WGS sequence"/>
</dbReference>
<keyword evidence="1" id="KW-1133">Transmembrane helix</keyword>
<keyword evidence="1" id="KW-0812">Transmembrane</keyword>
<organism evidence="3 4">
    <name type="scientific">Cymbomonas tetramitiformis</name>
    <dbReference type="NCBI Taxonomy" id="36881"/>
    <lineage>
        <taxon>Eukaryota</taxon>
        <taxon>Viridiplantae</taxon>
        <taxon>Chlorophyta</taxon>
        <taxon>Pyramimonadophyceae</taxon>
        <taxon>Pyramimonadales</taxon>
        <taxon>Pyramimonadaceae</taxon>
        <taxon>Cymbomonas</taxon>
    </lineage>
</organism>
<sequence>MDNLFTSRRFLQYGLEEKCLMAGVARATSRGVPDCVVQQEARCKSDLEKAVGTTRFARTADFKVLAASVYDAKPVHFLSTIHSAASMITKNRKVWDASAQSLKEIDFERLNIANDYNHNMNGVDIADQLRDHYRFDGPWMRQRKWWWALFLWGLGVAVVNAYLLYRRQCELRKVPKCKQLSHLEFNSALAEALCGQCKVAASNLFTSSASAAKKRSADGAVKVSGYSPRLTPNLLKRWVSRTVGKHSLLDLSTRVGDGGPCQWCRYRAKNEYDGQAPTEVVTYPKARFGCKECDVWFCGPACWNEFHHL</sequence>
<dbReference type="PANTHER" id="PTHR47272:SF2">
    <property type="entry name" value="PIGGYBAC TRANSPOSABLE ELEMENT-DERIVED PROTEIN 3-LIKE"/>
    <property type="match status" value="1"/>
</dbReference>
<comment type="caution">
    <text evidence="3">The sequence shown here is derived from an EMBL/GenBank/DDBJ whole genome shotgun (WGS) entry which is preliminary data.</text>
</comment>
<accession>A0AAE0C6B8</accession>
<dbReference type="AlphaFoldDB" id="A0AAE0C6B8"/>
<protein>
    <recommendedName>
        <fullName evidence="2">PiggyBac transposable element-derived protein domain-containing protein</fullName>
    </recommendedName>
</protein>
<evidence type="ECO:0000259" key="2">
    <source>
        <dbReference type="Pfam" id="PF13843"/>
    </source>
</evidence>